<evidence type="ECO:0000256" key="8">
    <source>
        <dbReference type="ARBA" id="ARBA00022989"/>
    </source>
</evidence>
<keyword evidence="6 14" id="KW-0812">Transmembrane</keyword>
<dbReference type="OMA" id="HFWAIGW"/>
<dbReference type="EC" id="2.5.1.141" evidence="3"/>
<evidence type="ECO:0000313" key="15">
    <source>
        <dbReference type="Proteomes" id="UP000887565"/>
    </source>
</evidence>
<dbReference type="InterPro" id="IPR044878">
    <property type="entry name" value="UbiA_sf"/>
</dbReference>
<dbReference type="InterPro" id="IPR006369">
    <property type="entry name" value="Protohaem_IX_farnesylTrfase"/>
</dbReference>
<dbReference type="HAMAP" id="MF_00154">
    <property type="entry name" value="CyoE_CtaB"/>
    <property type="match status" value="1"/>
</dbReference>
<organism evidence="15 16">
    <name type="scientific">Romanomermis culicivorax</name>
    <name type="common">Nematode worm</name>
    <dbReference type="NCBI Taxonomy" id="13658"/>
    <lineage>
        <taxon>Eukaryota</taxon>
        <taxon>Metazoa</taxon>
        <taxon>Ecdysozoa</taxon>
        <taxon>Nematoda</taxon>
        <taxon>Enoplea</taxon>
        <taxon>Dorylaimia</taxon>
        <taxon>Mermithida</taxon>
        <taxon>Mermithoidea</taxon>
        <taxon>Mermithidae</taxon>
        <taxon>Romanomermis</taxon>
    </lineage>
</organism>
<evidence type="ECO:0000256" key="7">
    <source>
        <dbReference type="ARBA" id="ARBA00022946"/>
    </source>
</evidence>
<comment type="subcellular location">
    <subcellularLocation>
        <location evidence="1">Mitochondrion membrane</location>
        <topology evidence="1">Multi-pass membrane protein</topology>
    </subcellularLocation>
</comment>
<feature type="transmembrane region" description="Helical" evidence="14">
    <location>
        <begin position="369"/>
        <end position="389"/>
    </location>
</feature>
<dbReference type="AlphaFoldDB" id="A0A915I994"/>
<feature type="transmembrane region" description="Helical" evidence="14">
    <location>
        <begin position="301"/>
        <end position="320"/>
    </location>
</feature>
<dbReference type="GO" id="GO:0006784">
    <property type="term" value="P:heme A biosynthetic process"/>
    <property type="evidence" value="ECO:0007669"/>
    <property type="project" value="TreeGrafter"/>
</dbReference>
<evidence type="ECO:0000256" key="14">
    <source>
        <dbReference type="SAM" id="Phobius"/>
    </source>
</evidence>
<evidence type="ECO:0000313" key="16">
    <source>
        <dbReference type="WBParaSite" id="nRc.2.0.1.t09870-RA"/>
    </source>
</evidence>
<keyword evidence="8 14" id="KW-1133">Transmembrane helix</keyword>
<proteinExistence type="inferred from homology"/>
<feature type="transmembrane region" description="Helical" evidence="14">
    <location>
        <begin position="219"/>
        <end position="240"/>
    </location>
</feature>
<dbReference type="Pfam" id="PF01040">
    <property type="entry name" value="UbiA"/>
    <property type="match status" value="1"/>
</dbReference>
<dbReference type="Gene3D" id="1.10.357.140">
    <property type="entry name" value="UbiA prenyltransferase"/>
    <property type="match status" value="1"/>
</dbReference>
<name>A0A915I994_ROMCU</name>
<dbReference type="PANTHER" id="PTHR43448">
    <property type="entry name" value="PROTOHEME IX FARNESYLTRANSFERASE, MITOCHONDRIAL"/>
    <property type="match status" value="1"/>
</dbReference>
<dbReference type="PANTHER" id="PTHR43448:SF2">
    <property type="entry name" value="PROTOHEME IX FARNESYLTRANSFERASE, MITOCHONDRIAL"/>
    <property type="match status" value="1"/>
</dbReference>
<feature type="transmembrane region" description="Helical" evidence="14">
    <location>
        <begin position="341"/>
        <end position="363"/>
    </location>
</feature>
<evidence type="ECO:0000256" key="13">
    <source>
        <dbReference type="ARBA" id="ARBA00047690"/>
    </source>
</evidence>
<evidence type="ECO:0000256" key="3">
    <source>
        <dbReference type="ARBA" id="ARBA00012292"/>
    </source>
</evidence>
<reference evidence="16" key="1">
    <citation type="submission" date="2022-11" db="UniProtKB">
        <authorList>
            <consortium name="WormBaseParasite"/>
        </authorList>
    </citation>
    <scope>IDENTIFICATION</scope>
</reference>
<keyword evidence="11 14" id="KW-0472">Membrane</keyword>
<dbReference type="GO" id="GO:0008495">
    <property type="term" value="F:protoheme IX farnesyltransferase activity"/>
    <property type="evidence" value="ECO:0007669"/>
    <property type="project" value="UniProtKB-EC"/>
</dbReference>
<keyword evidence="15" id="KW-1185">Reference proteome</keyword>
<dbReference type="GO" id="GO:0031966">
    <property type="term" value="C:mitochondrial membrane"/>
    <property type="evidence" value="ECO:0007669"/>
    <property type="project" value="UniProtKB-SubCell"/>
</dbReference>
<evidence type="ECO:0000256" key="4">
    <source>
        <dbReference type="ARBA" id="ARBA00016335"/>
    </source>
</evidence>
<protein>
    <recommendedName>
        <fullName evidence="4">Protoheme IX farnesyltransferase, mitochondrial</fullName>
        <ecNumber evidence="3">2.5.1.141</ecNumber>
    </recommendedName>
    <alternativeName>
        <fullName evidence="12">Heme O synthase</fullName>
    </alternativeName>
</protein>
<evidence type="ECO:0000256" key="9">
    <source>
        <dbReference type="ARBA" id="ARBA00023128"/>
    </source>
</evidence>
<feature type="transmembrane region" description="Helical" evidence="14">
    <location>
        <begin position="271"/>
        <end position="289"/>
    </location>
</feature>
<keyword evidence="9" id="KW-0496">Mitochondrion</keyword>
<evidence type="ECO:0000256" key="1">
    <source>
        <dbReference type="ARBA" id="ARBA00004225"/>
    </source>
</evidence>
<feature type="transmembrane region" description="Helical" evidence="14">
    <location>
        <begin position="246"/>
        <end position="264"/>
    </location>
</feature>
<evidence type="ECO:0000256" key="11">
    <source>
        <dbReference type="ARBA" id="ARBA00023136"/>
    </source>
</evidence>
<comment type="similarity">
    <text evidence="2">Belongs to the UbiA prenyltransferase family.</text>
</comment>
<keyword evidence="5" id="KW-0808">Transferase</keyword>
<dbReference type="FunFam" id="1.10.357.140:FF:000004">
    <property type="entry name" value="Protoheme IX farnesyltransferase, mitochondrial"/>
    <property type="match status" value="1"/>
</dbReference>
<sequence length="429" mass="48312">MPRLSFGRQMNTYRPKSRKKLCQSSYPIDEQIFSELRKRPHFLANNSRSIGLGCISLSKQLNLTQYRRLFFALNLSPNFNARSLRLKSLRRLLYKSGFKFTYVAAEDALAAAKVERNCGLPFPPFIFSPKVNHETFNTNTKQGHLYLQLSKARLSTLVVVTSLGGYALCPASFQLTTFFGCVLGTYLTAFSANSINQCLETPFDAQMKRTQNRVLPRHALSISHAAAFGICSGIMGTIIFSTLTNSTSAILGLSNILLYTIIYTPMKRYSIYNTWIGSLVGAVPPIIGWTACCDSLEAGGFVLAAILFAWQFPHFNALSWNLRTDYSRAGYRMMAATRPDLLRRTALTYSVSLIPISSLVAPLSGLTSWSFAATSLPLNVYFSYLSFKFYKETDSKNSKKLFRCSLYYLPILMTLMLLSKPHVEKRRRQ</sequence>
<comment type="catalytic activity">
    <reaction evidence="13">
        <text>heme b + (2E,6E)-farnesyl diphosphate + H2O = Fe(II)-heme o + diphosphate</text>
        <dbReference type="Rhea" id="RHEA:28070"/>
        <dbReference type="ChEBI" id="CHEBI:15377"/>
        <dbReference type="ChEBI" id="CHEBI:33019"/>
        <dbReference type="ChEBI" id="CHEBI:60344"/>
        <dbReference type="ChEBI" id="CHEBI:60530"/>
        <dbReference type="ChEBI" id="CHEBI:175763"/>
        <dbReference type="EC" id="2.5.1.141"/>
    </reaction>
</comment>
<accession>A0A915I994</accession>
<dbReference type="WBParaSite" id="nRc.2.0.1.t09870-RA">
    <property type="protein sequence ID" value="nRc.2.0.1.t09870-RA"/>
    <property type="gene ID" value="nRc.2.0.1.g09870"/>
</dbReference>
<evidence type="ECO:0000256" key="10">
    <source>
        <dbReference type="ARBA" id="ARBA00023133"/>
    </source>
</evidence>
<dbReference type="Proteomes" id="UP000887565">
    <property type="component" value="Unplaced"/>
</dbReference>
<dbReference type="InterPro" id="IPR000537">
    <property type="entry name" value="UbiA_prenyltransferase"/>
</dbReference>
<evidence type="ECO:0000256" key="6">
    <source>
        <dbReference type="ARBA" id="ARBA00022692"/>
    </source>
</evidence>
<keyword evidence="10" id="KW-0350">Heme biosynthesis</keyword>
<evidence type="ECO:0000256" key="12">
    <source>
        <dbReference type="ARBA" id="ARBA00030253"/>
    </source>
</evidence>
<dbReference type="NCBIfam" id="TIGR01473">
    <property type="entry name" value="cyoE_ctaB"/>
    <property type="match status" value="1"/>
</dbReference>
<dbReference type="CDD" id="cd13957">
    <property type="entry name" value="PT_UbiA_Cox10"/>
    <property type="match status" value="1"/>
</dbReference>
<evidence type="ECO:0000256" key="5">
    <source>
        <dbReference type="ARBA" id="ARBA00022679"/>
    </source>
</evidence>
<keyword evidence="7" id="KW-0809">Transit peptide</keyword>
<evidence type="ECO:0000256" key="2">
    <source>
        <dbReference type="ARBA" id="ARBA00005985"/>
    </source>
</evidence>